<reference evidence="6 7" key="1">
    <citation type="journal article" date="2011" name="J. Bacteriol.">
        <title>Genome sequence of 'Pedosphaera parvula' Ellin514, an aerobic Verrucomicrobial isolate from pasture soil.</title>
        <authorList>
            <person name="Kant R."/>
            <person name="van Passel M.W."/>
            <person name="Sangwan P."/>
            <person name="Palva A."/>
            <person name="Lucas S."/>
            <person name="Copeland A."/>
            <person name="Lapidus A."/>
            <person name="Glavina Del Rio T."/>
            <person name="Dalin E."/>
            <person name="Tice H."/>
            <person name="Bruce D."/>
            <person name="Goodwin L."/>
            <person name="Pitluck S."/>
            <person name="Chertkov O."/>
            <person name="Larimer F.W."/>
            <person name="Land M.L."/>
            <person name="Hauser L."/>
            <person name="Brettin T.S."/>
            <person name="Detter J.C."/>
            <person name="Han S."/>
            <person name="de Vos W.M."/>
            <person name="Janssen P.H."/>
            <person name="Smidt H."/>
        </authorList>
    </citation>
    <scope>NUCLEOTIDE SEQUENCE [LARGE SCALE GENOMIC DNA]</scope>
    <source>
        <strain evidence="6 7">Ellin514</strain>
    </source>
</reference>
<dbReference type="AlphaFoldDB" id="B9XR06"/>
<keyword evidence="4 5" id="KW-0472">Membrane</keyword>
<accession>B9XR06</accession>
<dbReference type="InterPro" id="IPR032808">
    <property type="entry name" value="DoxX"/>
</dbReference>
<keyword evidence="2 5" id="KW-0812">Transmembrane</keyword>
<dbReference type="GO" id="GO:0016020">
    <property type="term" value="C:membrane"/>
    <property type="evidence" value="ECO:0007669"/>
    <property type="project" value="UniProtKB-SubCell"/>
</dbReference>
<protein>
    <recommendedName>
        <fullName evidence="8">DoxX family protein</fullName>
    </recommendedName>
</protein>
<dbReference type="STRING" id="320771.Cflav_PD0764"/>
<keyword evidence="7" id="KW-1185">Reference proteome</keyword>
<evidence type="ECO:0000256" key="1">
    <source>
        <dbReference type="ARBA" id="ARBA00004141"/>
    </source>
</evidence>
<dbReference type="Proteomes" id="UP000003688">
    <property type="component" value="Unassembled WGS sequence"/>
</dbReference>
<evidence type="ECO:0000313" key="6">
    <source>
        <dbReference type="EMBL" id="EEF57702.1"/>
    </source>
</evidence>
<feature type="transmembrane region" description="Helical" evidence="5">
    <location>
        <begin position="64"/>
        <end position="97"/>
    </location>
</feature>
<dbReference type="EMBL" id="ABOX02000059">
    <property type="protein sequence ID" value="EEF57702.1"/>
    <property type="molecule type" value="Genomic_DNA"/>
</dbReference>
<name>B9XR06_PEDPL</name>
<gene>
    <name evidence="6" type="ORF">Cflav_PD0764</name>
</gene>
<proteinExistence type="predicted"/>
<keyword evidence="3 5" id="KW-1133">Transmembrane helix</keyword>
<feature type="transmembrane region" description="Helical" evidence="5">
    <location>
        <begin position="24"/>
        <end position="43"/>
    </location>
</feature>
<comment type="caution">
    <text evidence="6">The sequence shown here is derived from an EMBL/GenBank/DDBJ whole genome shotgun (WGS) entry which is preliminary data.</text>
</comment>
<sequence length="142" mass="15197">MTMNQDTIMQTSAELSSVSKVMPWLGAGLTGLVVLFLAFDGITKVIRVARVMEACQKMGIGPDLAVRIGILLLACTALYVIPKTAILGAILLTGYLGGAAATQVIARSGIFPIAFSIGFGLLVWVGLILREPRLVRWILLRQ</sequence>
<evidence type="ECO:0000313" key="7">
    <source>
        <dbReference type="Proteomes" id="UP000003688"/>
    </source>
</evidence>
<evidence type="ECO:0000256" key="5">
    <source>
        <dbReference type="SAM" id="Phobius"/>
    </source>
</evidence>
<dbReference type="Pfam" id="PF13564">
    <property type="entry name" value="DoxX_2"/>
    <property type="match status" value="1"/>
</dbReference>
<comment type="subcellular location">
    <subcellularLocation>
        <location evidence="1">Membrane</location>
        <topology evidence="1">Multi-pass membrane protein</topology>
    </subcellularLocation>
</comment>
<evidence type="ECO:0008006" key="8">
    <source>
        <dbReference type="Google" id="ProtNLM"/>
    </source>
</evidence>
<feature type="transmembrane region" description="Helical" evidence="5">
    <location>
        <begin position="109"/>
        <end position="129"/>
    </location>
</feature>
<evidence type="ECO:0000256" key="3">
    <source>
        <dbReference type="ARBA" id="ARBA00022989"/>
    </source>
</evidence>
<evidence type="ECO:0000256" key="2">
    <source>
        <dbReference type="ARBA" id="ARBA00022692"/>
    </source>
</evidence>
<organism evidence="6 7">
    <name type="scientific">Pedosphaera parvula (strain Ellin514)</name>
    <dbReference type="NCBI Taxonomy" id="320771"/>
    <lineage>
        <taxon>Bacteria</taxon>
        <taxon>Pseudomonadati</taxon>
        <taxon>Verrucomicrobiota</taxon>
        <taxon>Pedosphaerae</taxon>
        <taxon>Pedosphaerales</taxon>
        <taxon>Pedosphaeraceae</taxon>
        <taxon>Pedosphaera</taxon>
    </lineage>
</organism>
<evidence type="ECO:0000256" key="4">
    <source>
        <dbReference type="ARBA" id="ARBA00023136"/>
    </source>
</evidence>